<organism evidence="1 2">
    <name type="scientific">Erwinia phage vB_EamM_RAY</name>
    <dbReference type="NCBI Taxonomy" id="1815987"/>
    <lineage>
        <taxon>Viruses</taxon>
        <taxon>Duplodnaviria</taxon>
        <taxon>Heunggongvirae</taxon>
        <taxon>Uroviricota</taxon>
        <taxon>Caudoviricetes</taxon>
        <taxon>Chimalliviridae</taxon>
        <taxon>Agricanvirus</taxon>
        <taxon>Agricanvirus ray</taxon>
    </lineage>
</organism>
<protein>
    <submittedName>
        <fullName evidence="1">Virion structural protein</fullName>
    </submittedName>
</protein>
<proteinExistence type="predicted"/>
<sequence length="1163" mass="127244">MNTPILTKYKFDPTGKDPENLIGGERHTVAAGPKNKIIAVFEGPFFSASAKVRLLDGSYLEPWVDFQPVHHFPEASKRTGKSCTCFIKILNESVNGDVFIEYQVVGGEFTFNSITLENLLWAIINDERSVLWDNINNRPATYPPSYHTHDIFNDTYGWDDRIAFSNWISDYLILGGERLNYEGFTNKVNVVLDEITTIQANILAQVAEHEADHTNPHADTAKTLGYNKLQNLATANEVQALEGQRTDLRLTVKTAESILADAVKGYSVNLIHQGIIPVSRFGNLNFLQPGIIGSFEGASMVEAEDHYAQNVENDGTYIRLRPGTNGESIALYYDYVTNIHNNINTFTVTNTNNKYTPASLDQAYIPARLFDCQGDVIAGIMYNKAALPSTADYKYWVALTNGTLDSTKHNCAVINNAYFTMDDGTTQDFRTAWTQFCLIGSRIYIIHQNPNIATTMEAGGSISVNAIPQFYLGYINVADVVAGGPVNVTQLTGWATTLLGQTRTAARSMQICDQVIGRSNQHVLVRYDGNQYVKAQYRSWPGGYGKLVANTDGTLTMLVDFTLNVDGRNNSNISMFPIRFIVDLNAKTVRSPETMNPFVIIDAPNSNLTMTVNTNGSNLNMFKLRGVNDGGTALTGDYHGSRMITKKGYSICTHRQQSTNLGLRVDVQQIPNFTNIDAYWRNPAGYSNVLYRSVGDDTSYGSEAKGNLRCPILFPNNRLGFYTLDSSGTHFVSQPLIGNGDFVYKLIGLGTVQGFQPSNDRVKAVIKYPTREIITEINGGSVVTHCRSISDDAPAGPANIDYLLNESGSISTDVNYLRSQGQRVLTQLGITAAKFRCILFVPTDGGMSLMLKVVGYTPPQANGITNTITAIATVTYGGARDGVLVGWTANVDDIISKPEVVGTSDISRIQTTFGLLTYKVGNEYIVAMGGFYCPYTVGPANNLPLVYLKMTNGRIAGNPSNQYFVSPYVDLLSNTPFALPGKGLFVTYSDGNYTTPVTPDAAAAVGPCAIVVAGQGEDFEKVRQWTIPGNSTMVLLSQTVEQGWILYFAEEIPVILNGREYALPITSIDLRNVKANPASTTFFVYIEAVDATTAKYTISATELAAATTRMFIGTVATNTSQINTINVTKRSGLNKYQISAVKAGSSIPVSTGLPFQRGNWSQE</sequence>
<evidence type="ECO:0000313" key="1">
    <source>
        <dbReference type="EMBL" id="ANH51800.1"/>
    </source>
</evidence>
<gene>
    <name evidence="1" type="ORF">RAY_19</name>
</gene>
<keyword evidence="2" id="KW-1185">Reference proteome</keyword>
<dbReference type="Proteomes" id="UP000222079">
    <property type="component" value="Segment"/>
</dbReference>
<name>A0A173GDV0_9CAUD</name>
<evidence type="ECO:0000313" key="2">
    <source>
        <dbReference type="Proteomes" id="UP000222079"/>
    </source>
</evidence>
<dbReference type="EMBL" id="KU886224">
    <property type="protein sequence ID" value="ANH51800.1"/>
    <property type="molecule type" value="Genomic_DNA"/>
</dbReference>
<accession>A0A173GDV0</accession>
<reference evidence="1 2" key="1">
    <citation type="submission" date="2016-03" db="EMBL/GenBank/DDBJ databases">
        <authorList>
            <person name="Sharma R."/>
            <person name="Esplin I.N.D."/>
            <person name="Berg J.A."/>
            <person name="Jensen G.L."/>
            <person name="Keele B.R."/>
            <person name="Ward M.E.H."/>
            <person name="Breakwell D.P."/>
            <person name="Hope S."/>
            <person name="Grose J.H."/>
        </authorList>
    </citation>
    <scope>NUCLEOTIDE SEQUENCE [LARGE SCALE GENOMIC DNA]</scope>
</reference>